<feature type="compositionally biased region" description="Acidic residues" evidence="1">
    <location>
        <begin position="404"/>
        <end position="414"/>
    </location>
</feature>
<protein>
    <submittedName>
        <fullName evidence="2">Uncharacterized protein</fullName>
    </submittedName>
</protein>
<evidence type="ECO:0000256" key="1">
    <source>
        <dbReference type="SAM" id="MobiDB-lite"/>
    </source>
</evidence>
<accession>A0AAV4ZH01</accession>
<organism evidence="2 3">
    <name type="scientific">Methylobacterium hispanicum</name>
    <dbReference type="NCBI Taxonomy" id="270350"/>
    <lineage>
        <taxon>Bacteria</taxon>
        <taxon>Pseudomonadati</taxon>
        <taxon>Pseudomonadota</taxon>
        <taxon>Alphaproteobacteria</taxon>
        <taxon>Hyphomicrobiales</taxon>
        <taxon>Methylobacteriaceae</taxon>
        <taxon>Methylobacterium</taxon>
    </lineage>
</organism>
<keyword evidence="3" id="KW-1185">Reference proteome</keyword>
<evidence type="ECO:0000313" key="2">
    <source>
        <dbReference type="EMBL" id="GJD87710.1"/>
    </source>
</evidence>
<gene>
    <name evidence="2" type="ORF">BHAOGJBA_1215</name>
</gene>
<dbReference type="EMBL" id="BPQO01000004">
    <property type="protein sequence ID" value="GJD87710.1"/>
    <property type="molecule type" value="Genomic_DNA"/>
</dbReference>
<evidence type="ECO:0000313" key="3">
    <source>
        <dbReference type="Proteomes" id="UP001055247"/>
    </source>
</evidence>
<dbReference type="RefSeq" id="WP_238229706.1">
    <property type="nucleotide sequence ID" value="NZ_BPQO01000004.1"/>
</dbReference>
<reference evidence="2" key="2">
    <citation type="submission" date="2021-08" db="EMBL/GenBank/DDBJ databases">
        <authorList>
            <person name="Tani A."/>
            <person name="Ola A."/>
            <person name="Ogura Y."/>
            <person name="Katsura K."/>
            <person name="Hayashi T."/>
        </authorList>
    </citation>
    <scope>NUCLEOTIDE SEQUENCE</scope>
    <source>
        <strain evidence="2">DSM 16372</strain>
    </source>
</reference>
<name>A0AAV4ZH01_9HYPH</name>
<proteinExistence type="predicted"/>
<feature type="region of interest" description="Disordered" evidence="1">
    <location>
        <begin position="392"/>
        <end position="434"/>
    </location>
</feature>
<sequence length="678" mass="74223">MTIEAVSAPTQQLIDVIQTTIDQDGGRWLDSDLGAKLKFMILTRSRDLDTQIDRAVRLAAVLNACDRQGYMNFMYLKVRRISVGNVRAHIGKSFQADLLEGACEIRFKKTRRRTRDFIDGDFVITPEGVAPTGASGFETIELPELIEFAADGPMSFFGKPYTIGFGQIPLALAVLDFLHNSLGFGGERGVAPLVDGIRKGAAAGAADDAALALRGAMKAWLDERMAGTYPIRQSLVLRSFLQDFSKAGVEFHRLGTADGASIERISIAIRGEHAGTFDVEDWHRRRWPEAYRGFLGGGVAGRSAGSMRQDVYSDLIDDDSILLFWEFAIRSESIDAGQIGMLRYRSAACALLDYRRALLLSAVEKAAATAASLTNAEGGDIGVRDARSSIAAPAERWSGHGDDSTYDGYDDEGREDGAETSGRQAPAGLTAVDGDAGEWQSPLAYFTTGPAKPVKWLAGTNFELLKLAMGGSGQQHALFGGAKPSRMFARTLARHVGIGAIQERLIQGAEWDRIWDGEADPYLDLSAKIKWLRRVTRDLVYATAHALILREEHALAIIVLRKIEPDLIKQTFAGRPPAMDVGRLARHIAEQLQAGAGEAGRRMLEGSKATARAGFRAVDRDDDVFTDDLRDGSEYVFELFREVDELADWFDGFATGAYARDADRFATTLTMMYGQDRR</sequence>
<dbReference type="AlphaFoldDB" id="A0AAV4ZH01"/>
<dbReference type="Proteomes" id="UP001055247">
    <property type="component" value="Unassembled WGS sequence"/>
</dbReference>
<reference evidence="2" key="1">
    <citation type="journal article" date="2016" name="Front. Microbiol.">
        <title>Genome Sequence of the Piezophilic, Mesophilic Sulfate-Reducing Bacterium Desulfovibrio indicus J2T.</title>
        <authorList>
            <person name="Cao J."/>
            <person name="Maignien L."/>
            <person name="Shao Z."/>
            <person name="Alain K."/>
            <person name="Jebbar M."/>
        </authorList>
    </citation>
    <scope>NUCLEOTIDE SEQUENCE</scope>
    <source>
        <strain evidence="2">DSM 16372</strain>
    </source>
</reference>
<comment type="caution">
    <text evidence="2">The sequence shown here is derived from an EMBL/GenBank/DDBJ whole genome shotgun (WGS) entry which is preliminary data.</text>
</comment>